<protein>
    <submittedName>
        <fullName evidence="1">Uncharacterized protein</fullName>
    </submittedName>
</protein>
<evidence type="ECO:0000313" key="2">
    <source>
        <dbReference type="Proteomes" id="UP000595140"/>
    </source>
</evidence>
<name>A0A484M578_9ASTE</name>
<dbReference type="EMBL" id="OOIL02002583">
    <property type="protein sequence ID" value="VFQ83564.1"/>
    <property type="molecule type" value="Genomic_DNA"/>
</dbReference>
<evidence type="ECO:0000313" key="1">
    <source>
        <dbReference type="EMBL" id="VFQ83564.1"/>
    </source>
</evidence>
<gene>
    <name evidence="1" type="ORF">CCAM_LOCUS25340</name>
</gene>
<dbReference type="AlphaFoldDB" id="A0A484M578"/>
<dbReference type="Proteomes" id="UP000595140">
    <property type="component" value="Unassembled WGS sequence"/>
</dbReference>
<keyword evidence="2" id="KW-1185">Reference proteome</keyword>
<organism evidence="1 2">
    <name type="scientific">Cuscuta campestris</name>
    <dbReference type="NCBI Taxonomy" id="132261"/>
    <lineage>
        <taxon>Eukaryota</taxon>
        <taxon>Viridiplantae</taxon>
        <taxon>Streptophyta</taxon>
        <taxon>Embryophyta</taxon>
        <taxon>Tracheophyta</taxon>
        <taxon>Spermatophyta</taxon>
        <taxon>Magnoliopsida</taxon>
        <taxon>eudicotyledons</taxon>
        <taxon>Gunneridae</taxon>
        <taxon>Pentapetalae</taxon>
        <taxon>asterids</taxon>
        <taxon>lamiids</taxon>
        <taxon>Solanales</taxon>
        <taxon>Convolvulaceae</taxon>
        <taxon>Cuscuteae</taxon>
        <taxon>Cuscuta</taxon>
        <taxon>Cuscuta subgen. Grammica</taxon>
        <taxon>Cuscuta sect. Cleistogrammica</taxon>
    </lineage>
</organism>
<accession>A0A484M578</accession>
<proteinExistence type="predicted"/>
<sequence length="126" mass="14802">MITMGYVGLKRLRVGLRFQWNRAALWGWNRHCHTNISYPNLNAKPTPEGRRIYEADQEKKLSWEFLPCQLDEERFDVGSLLDDWVVVHNNEVSAGELKRILTKLRKDGRFSIALKLCSFCLISWHV</sequence>
<reference evidence="1 2" key="1">
    <citation type="submission" date="2018-04" db="EMBL/GenBank/DDBJ databases">
        <authorList>
            <person name="Vogel A."/>
        </authorList>
    </citation>
    <scope>NUCLEOTIDE SEQUENCE [LARGE SCALE GENOMIC DNA]</scope>
</reference>